<gene>
    <name evidence="2" type="ORF">J40TS1_39880</name>
</gene>
<dbReference type="Pfam" id="PF14151">
    <property type="entry name" value="YfhD"/>
    <property type="match status" value="1"/>
</dbReference>
<keyword evidence="3" id="KW-1185">Reference proteome</keyword>
<proteinExistence type="predicted"/>
<dbReference type="InterPro" id="IPR025435">
    <property type="entry name" value="YfhD-like"/>
</dbReference>
<comment type="caution">
    <text evidence="2">The sequence shown here is derived from an EMBL/GenBank/DDBJ whole genome shotgun (WGS) entry which is preliminary data.</text>
</comment>
<sequence>MGRNNNQGHSKNKSSLPQTPKNQKIAPNEVQAEFAQEIADLTKSSPKKK</sequence>
<reference evidence="2" key="1">
    <citation type="submission" date="2021-03" db="EMBL/GenBank/DDBJ databases">
        <title>Antimicrobial resistance genes in bacteria isolated from Japanese honey, and their potential for conferring macrolide and lincosamide resistance in the American foulbrood pathogen Paenibacillus larvae.</title>
        <authorList>
            <person name="Okamoto M."/>
            <person name="Kumagai M."/>
            <person name="Kanamori H."/>
            <person name="Takamatsu D."/>
        </authorList>
    </citation>
    <scope>NUCLEOTIDE SEQUENCE</scope>
    <source>
        <strain evidence="2">J40TS1</strain>
    </source>
</reference>
<accession>A0A919YTU9</accession>
<feature type="region of interest" description="Disordered" evidence="1">
    <location>
        <begin position="1"/>
        <end position="29"/>
    </location>
</feature>
<evidence type="ECO:0008006" key="4">
    <source>
        <dbReference type="Google" id="ProtNLM"/>
    </source>
</evidence>
<name>A0A919YTU9_9BACL</name>
<dbReference type="AlphaFoldDB" id="A0A919YTU9"/>
<feature type="compositionally biased region" description="Polar residues" evidence="1">
    <location>
        <begin position="1"/>
        <end position="22"/>
    </location>
</feature>
<dbReference type="Proteomes" id="UP000683139">
    <property type="component" value="Unassembled WGS sequence"/>
</dbReference>
<evidence type="ECO:0000313" key="2">
    <source>
        <dbReference type="EMBL" id="GIP18346.1"/>
    </source>
</evidence>
<dbReference type="EMBL" id="BOSE01000008">
    <property type="protein sequence ID" value="GIP18346.1"/>
    <property type="molecule type" value="Genomic_DNA"/>
</dbReference>
<evidence type="ECO:0000313" key="3">
    <source>
        <dbReference type="Proteomes" id="UP000683139"/>
    </source>
</evidence>
<organism evidence="2 3">
    <name type="scientific">Paenibacillus montaniterrae</name>
    <dbReference type="NCBI Taxonomy" id="429341"/>
    <lineage>
        <taxon>Bacteria</taxon>
        <taxon>Bacillati</taxon>
        <taxon>Bacillota</taxon>
        <taxon>Bacilli</taxon>
        <taxon>Bacillales</taxon>
        <taxon>Paenibacillaceae</taxon>
        <taxon>Paenibacillus</taxon>
    </lineage>
</organism>
<protein>
    <recommendedName>
        <fullName evidence="4">YfhD family protein</fullName>
    </recommendedName>
</protein>
<evidence type="ECO:0000256" key="1">
    <source>
        <dbReference type="SAM" id="MobiDB-lite"/>
    </source>
</evidence>
<dbReference type="RefSeq" id="WP_213518654.1">
    <property type="nucleotide sequence ID" value="NZ_BOSE01000008.1"/>
</dbReference>